<evidence type="ECO:0000313" key="8">
    <source>
        <dbReference type="EMBL" id="KAL3817713.1"/>
    </source>
</evidence>
<proteinExistence type="predicted"/>
<dbReference type="Pfam" id="PF00293">
    <property type="entry name" value="NUDIX"/>
    <property type="match status" value="1"/>
</dbReference>
<comment type="cofactor">
    <cofactor evidence="2">
        <name>Mg(2+)</name>
        <dbReference type="ChEBI" id="CHEBI:18420"/>
    </cofactor>
</comment>
<dbReference type="Proteomes" id="UP001530377">
    <property type="component" value="Unassembled WGS sequence"/>
</dbReference>
<dbReference type="EMBL" id="JALLPB020000094">
    <property type="protein sequence ID" value="KAL3817713.1"/>
    <property type="molecule type" value="Genomic_DNA"/>
</dbReference>
<comment type="cofactor">
    <cofactor evidence="1">
        <name>Mn(2+)</name>
        <dbReference type="ChEBI" id="CHEBI:29035"/>
    </cofactor>
</comment>
<dbReference type="InterPro" id="IPR045121">
    <property type="entry name" value="CoAse"/>
</dbReference>
<evidence type="ECO:0000256" key="5">
    <source>
        <dbReference type="ARBA" id="ARBA00022842"/>
    </source>
</evidence>
<dbReference type="PANTHER" id="PTHR12992">
    <property type="entry name" value="NUDIX HYDROLASE"/>
    <property type="match status" value="1"/>
</dbReference>
<evidence type="ECO:0000256" key="4">
    <source>
        <dbReference type="ARBA" id="ARBA00022801"/>
    </source>
</evidence>
<keyword evidence="6" id="KW-0464">Manganese</keyword>
<dbReference type="PANTHER" id="PTHR12992:SF11">
    <property type="entry name" value="MITOCHONDRIAL COENZYME A DIPHOSPHATASE NUDT8"/>
    <property type="match status" value="1"/>
</dbReference>
<keyword evidence="3" id="KW-0479">Metal-binding</keyword>
<dbReference type="CDD" id="cd03426">
    <property type="entry name" value="NUDIX_CoAse_Nudt7"/>
    <property type="match status" value="1"/>
</dbReference>
<dbReference type="InterPro" id="IPR015797">
    <property type="entry name" value="NUDIX_hydrolase-like_dom_sf"/>
</dbReference>
<keyword evidence="9" id="KW-1185">Reference proteome</keyword>
<name>A0ABD3RZS1_9STRA</name>
<dbReference type="Gene3D" id="3.90.79.10">
    <property type="entry name" value="Nucleoside Triphosphate Pyrophosphohydrolase"/>
    <property type="match status" value="1"/>
</dbReference>
<evidence type="ECO:0000256" key="6">
    <source>
        <dbReference type="ARBA" id="ARBA00023211"/>
    </source>
</evidence>
<organism evidence="8 9">
    <name type="scientific">Cyclostephanos tholiformis</name>
    <dbReference type="NCBI Taxonomy" id="382380"/>
    <lineage>
        <taxon>Eukaryota</taxon>
        <taxon>Sar</taxon>
        <taxon>Stramenopiles</taxon>
        <taxon>Ochrophyta</taxon>
        <taxon>Bacillariophyta</taxon>
        <taxon>Coscinodiscophyceae</taxon>
        <taxon>Thalassiosirophycidae</taxon>
        <taxon>Stephanodiscales</taxon>
        <taxon>Stephanodiscaceae</taxon>
        <taxon>Cyclostephanos</taxon>
    </lineage>
</organism>
<keyword evidence="5" id="KW-0460">Magnesium</keyword>
<gene>
    <name evidence="8" type="ORF">ACHAXA_002473</name>
</gene>
<evidence type="ECO:0000256" key="3">
    <source>
        <dbReference type="ARBA" id="ARBA00022723"/>
    </source>
</evidence>
<dbReference type="PROSITE" id="PS51462">
    <property type="entry name" value="NUDIX"/>
    <property type="match status" value="1"/>
</dbReference>
<dbReference type="InterPro" id="IPR000086">
    <property type="entry name" value="NUDIX_hydrolase_dom"/>
</dbReference>
<evidence type="ECO:0000256" key="2">
    <source>
        <dbReference type="ARBA" id="ARBA00001946"/>
    </source>
</evidence>
<protein>
    <recommendedName>
        <fullName evidence="7">Nudix hydrolase domain-containing protein</fullName>
    </recommendedName>
</protein>
<evidence type="ECO:0000256" key="1">
    <source>
        <dbReference type="ARBA" id="ARBA00001936"/>
    </source>
</evidence>
<dbReference type="GO" id="GO:0016787">
    <property type="term" value="F:hydrolase activity"/>
    <property type="evidence" value="ECO:0007669"/>
    <property type="project" value="UniProtKB-KW"/>
</dbReference>
<evidence type="ECO:0000259" key="7">
    <source>
        <dbReference type="PROSITE" id="PS51462"/>
    </source>
</evidence>
<sequence length="462" mass="52090">MMTPIIIIRARNKKMKSCRLLLRSCHVYGAEDNLLAATTLCQLAARKNNVAFSYLSNAPPSMIKSLNVGRREVIYHPITRRFFSSAIKTSDIPLEPGKRGRRVWKAQQENMGEGRDECDAYGAKGKSRVKNDFWDASVDDAPDCRESLSRICAQERQGGRMKQSQLGVLREDPHDDVRALIENYTASALASALREREDTLQHCATLLATNQLDELSKILGSYDQRHTIQRRHNKEKTLDFTQGGFDNQDIELLRRGLNRMPRRVSTAHSKRAGVVLPLCNVDGVPCILFEKRSPRLRAHPDEVCLPGGMVSEGGDRSIVQTCLREMEEEIGIGHNATTVLGVLRCNWGEVHHLVGVAVTPVVCFLGEIGELELNPNPNEVAEIFSVPLELFLDRDSTLKRQHVANDYLLFFCALTAPLQPRWVHKKHYAPMFAGGPHIIWGLTAYIVNRFVVDIIERYDVIF</sequence>
<reference evidence="8 9" key="1">
    <citation type="submission" date="2024-10" db="EMBL/GenBank/DDBJ databases">
        <title>Updated reference genomes for cyclostephanoid diatoms.</title>
        <authorList>
            <person name="Roberts W.R."/>
            <person name="Alverson A.J."/>
        </authorList>
    </citation>
    <scope>NUCLEOTIDE SEQUENCE [LARGE SCALE GENOMIC DNA]</scope>
    <source>
        <strain evidence="8 9">AJA228-03</strain>
    </source>
</reference>
<evidence type="ECO:0000313" key="9">
    <source>
        <dbReference type="Proteomes" id="UP001530377"/>
    </source>
</evidence>
<keyword evidence="4" id="KW-0378">Hydrolase</keyword>
<dbReference type="AlphaFoldDB" id="A0ABD3RZS1"/>
<comment type="caution">
    <text evidence="8">The sequence shown here is derived from an EMBL/GenBank/DDBJ whole genome shotgun (WGS) entry which is preliminary data.</text>
</comment>
<dbReference type="SUPFAM" id="SSF55811">
    <property type="entry name" value="Nudix"/>
    <property type="match status" value="1"/>
</dbReference>
<dbReference type="GO" id="GO:0046872">
    <property type="term" value="F:metal ion binding"/>
    <property type="evidence" value="ECO:0007669"/>
    <property type="project" value="UniProtKB-KW"/>
</dbReference>
<feature type="domain" description="Nudix hydrolase" evidence="7">
    <location>
        <begin position="269"/>
        <end position="408"/>
    </location>
</feature>
<accession>A0ABD3RZS1</accession>